<protein>
    <submittedName>
        <fullName evidence="5">GntR family transcriptional regulator</fullName>
    </submittedName>
</protein>
<dbReference type="SUPFAM" id="SSF46785">
    <property type="entry name" value="Winged helix' DNA-binding domain"/>
    <property type="match status" value="1"/>
</dbReference>
<name>A0A4D7AZJ1_9HYPH</name>
<keyword evidence="2" id="KW-0238">DNA-binding</keyword>
<evidence type="ECO:0000259" key="4">
    <source>
        <dbReference type="PROSITE" id="PS50949"/>
    </source>
</evidence>
<sequence length="232" mass="25647">MMLDLANLQSGSARAVESAAARIERELRTQIIDLTIKPGERLSETEIGDRFHVSRQPVREAFIALMRAGLLDVQPQRGTIVVKLSVRRMLDARFIREALELAIVRRACERFDPHYRDRASALIEAQARAVEADDHRTFQKLDTLFHVTLAEGAGCLAAWGAIEQQKAHMDRVCALTLHSAGTMGPLVEQHRAILAAVEAGDAEAAVAAMTHHLNEILRAVAGIELQFADLFE</sequence>
<dbReference type="Pfam" id="PF00392">
    <property type="entry name" value="GntR"/>
    <property type="match status" value="1"/>
</dbReference>
<dbReference type="AlphaFoldDB" id="A0A4D7AZJ1"/>
<gene>
    <name evidence="5" type="ORF">E8M01_08000</name>
</gene>
<dbReference type="InterPro" id="IPR008920">
    <property type="entry name" value="TF_FadR/GntR_C"/>
</dbReference>
<dbReference type="Gene3D" id="1.10.10.10">
    <property type="entry name" value="Winged helix-like DNA-binding domain superfamily/Winged helix DNA-binding domain"/>
    <property type="match status" value="1"/>
</dbReference>
<dbReference type="OrthoDB" id="9788098at2"/>
<dbReference type="GO" id="GO:0003700">
    <property type="term" value="F:DNA-binding transcription factor activity"/>
    <property type="evidence" value="ECO:0007669"/>
    <property type="project" value="InterPro"/>
</dbReference>
<dbReference type="InterPro" id="IPR036388">
    <property type="entry name" value="WH-like_DNA-bd_sf"/>
</dbReference>
<proteinExistence type="predicted"/>
<dbReference type="CDD" id="cd07377">
    <property type="entry name" value="WHTH_GntR"/>
    <property type="match status" value="1"/>
</dbReference>
<keyword evidence="1" id="KW-0805">Transcription regulation</keyword>
<dbReference type="SMART" id="SM00345">
    <property type="entry name" value="HTH_GNTR"/>
    <property type="match status" value="1"/>
</dbReference>
<dbReference type="InterPro" id="IPR011711">
    <property type="entry name" value="GntR_C"/>
</dbReference>
<dbReference type="PANTHER" id="PTHR43537:SF5">
    <property type="entry name" value="UXU OPERON TRANSCRIPTIONAL REGULATOR"/>
    <property type="match status" value="1"/>
</dbReference>
<dbReference type="PANTHER" id="PTHR43537">
    <property type="entry name" value="TRANSCRIPTIONAL REGULATOR, GNTR FAMILY"/>
    <property type="match status" value="1"/>
</dbReference>
<dbReference type="Pfam" id="PF07729">
    <property type="entry name" value="FCD"/>
    <property type="match status" value="1"/>
</dbReference>
<dbReference type="Proteomes" id="UP000298781">
    <property type="component" value="Chromosome"/>
</dbReference>
<evidence type="ECO:0000313" key="6">
    <source>
        <dbReference type="Proteomes" id="UP000298781"/>
    </source>
</evidence>
<keyword evidence="3" id="KW-0804">Transcription</keyword>
<dbReference type="KEGG" id="pstg:E8M01_08000"/>
<evidence type="ECO:0000313" key="5">
    <source>
        <dbReference type="EMBL" id="QCI64193.1"/>
    </source>
</evidence>
<evidence type="ECO:0000256" key="1">
    <source>
        <dbReference type="ARBA" id="ARBA00023015"/>
    </source>
</evidence>
<dbReference type="EMBL" id="CP039690">
    <property type="protein sequence ID" value="QCI64193.1"/>
    <property type="molecule type" value="Genomic_DNA"/>
</dbReference>
<reference evidence="5 6" key="1">
    <citation type="submission" date="2019-04" db="EMBL/GenBank/DDBJ databases">
        <title>Phreatobacter aquaticus sp. nov.</title>
        <authorList>
            <person name="Choi A."/>
        </authorList>
    </citation>
    <scope>NUCLEOTIDE SEQUENCE [LARGE SCALE GENOMIC DNA]</scope>
    <source>
        <strain evidence="5 6">KCTC 52518</strain>
    </source>
</reference>
<evidence type="ECO:0000256" key="3">
    <source>
        <dbReference type="ARBA" id="ARBA00023163"/>
    </source>
</evidence>
<keyword evidence="6" id="KW-1185">Reference proteome</keyword>
<dbReference type="GO" id="GO:0003677">
    <property type="term" value="F:DNA binding"/>
    <property type="evidence" value="ECO:0007669"/>
    <property type="project" value="UniProtKB-KW"/>
</dbReference>
<accession>A0A4D7AZJ1</accession>
<dbReference type="SMART" id="SM00895">
    <property type="entry name" value="FCD"/>
    <property type="match status" value="1"/>
</dbReference>
<dbReference type="InterPro" id="IPR036390">
    <property type="entry name" value="WH_DNA-bd_sf"/>
</dbReference>
<evidence type="ECO:0000256" key="2">
    <source>
        <dbReference type="ARBA" id="ARBA00023125"/>
    </source>
</evidence>
<organism evidence="5 6">
    <name type="scientific">Phreatobacter stygius</name>
    <dbReference type="NCBI Taxonomy" id="1940610"/>
    <lineage>
        <taxon>Bacteria</taxon>
        <taxon>Pseudomonadati</taxon>
        <taxon>Pseudomonadota</taxon>
        <taxon>Alphaproteobacteria</taxon>
        <taxon>Hyphomicrobiales</taxon>
        <taxon>Phreatobacteraceae</taxon>
        <taxon>Phreatobacter</taxon>
    </lineage>
</organism>
<dbReference type="SUPFAM" id="SSF48008">
    <property type="entry name" value="GntR ligand-binding domain-like"/>
    <property type="match status" value="1"/>
</dbReference>
<dbReference type="Gene3D" id="1.20.120.530">
    <property type="entry name" value="GntR ligand-binding domain-like"/>
    <property type="match status" value="1"/>
</dbReference>
<dbReference type="PROSITE" id="PS50949">
    <property type="entry name" value="HTH_GNTR"/>
    <property type="match status" value="1"/>
</dbReference>
<dbReference type="InterPro" id="IPR000524">
    <property type="entry name" value="Tscrpt_reg_HTH_GntR"/>
</dbReference>
<feature type="domain" description="HTH gntR-type" evidence="4">
    <location>
        <begin position="17"/>
        <end position="84"/>
    </location>
</feature>